<evidence type="ECO:0000256" key="6">
    <source>
        <dbReference type="ARBA" id="ARBA00023136"/>
    </source>
</evidence>
<dbReference type="Gene3D" id="3.40.190.10">
    <property type="entry name" value="Periplasmic binding protein-like II"/>
    <property type="match status" value="1"/>
</dbReference>
<feature type="transmembrane region" description="Helical" evidence="9">
    <location>
        <begin position="359"/>
        <end position="380"/>
    </location>
</feature>
<feature type="transmembrane region" description="Helical" evidence="9">
    <location>
        <begin position="936"/>
        <end position="960"/>
    </location>
</feature>
<evidence type="ECO:0000256" key="7">
    <source>
        <dbReference type="ARBA" id="ARBA00023170"/>
    </source>
</evidence>
<dbReference type="InterPro" id="IPR052192">
    <property type="entry name" value="Insect_Ionotropic_Sensory_Rcpt"/>
</dbReference>
<protein>
    <recommendedName>
        <fullName evidence="10">Ionotropic glutamate receptor C-terminal domain-containing protein</fullName>
    </recommendedName>
</protein>
<dbReference type="AlphaFoldDB" id="A0AAV1JRE5"/>
<feature type="domain" description="Ionotropic glutamate receptor C-terminal" evidence="10">
    <location>
        <begin position="869"/>
        <end position="1000"/>
    </location>
</feature>
<evidence type="ECO:0000256" key="1">
    <source>
        <dbReference type="ARBA" id="ARBA00004651"/>
    </source>
</evidence>
<proteinExistence type="inferred from homology"/>
<keyword evidence="4 9" id="KW-0812">Transmembrane</keyword>
<dbReference type="Proteomes" id="UP001497472">
    <property type="component" value="Unassembled WGS sequence"/>
</dbReference>
<dbReference type="EMBL" id="CAVLEF010000088">
    <property type="protein sequence ID" value="CAK1550799.1"/>
    <property type="molecule type" value="Genomic_DNA"/>
</dbReference>
<keyword evidence="3" id="KW-1003">Cell membrane</keyword>
<dbReference type="GO" id="GO:0005886">
    <property type="term" value="C:plasma membrane"/>
    <property type="evidence" value="ECO:0007669"/>
    <property type="project" value="UniProtKB-SubCell"/>
</dbReference>
<dbReference type="PANTHER" id="PTHR42643">
    <property type="entry name" value="IONOTROPIC RECEPTOR 20A-RELATED"/>
    <property type="match status" value="1"/>
</dbReference>
<comment type="similarity">
    <text evidence="2">Belongs to the glutamate-gated ion channel (TC 1.A.10.1) family.</text>
</comment>
<sequence length="1118" mass="127942">MLSKNLFDIDMNVGFSLQPNRSEYFVHNILIVADCACHESGQFLMTASSQGYFKSPYRWLLLHYEGGNCGAVDRLDIPLNSDVVIANKAIDRFIFIEAYKISEHSEIIFSTRGEWQNARTDLNNLNSSLITEIKRAGNSGREFGVMDDYRDTKIMSRRRRNFRKHTLTMANVITDSNNTRQHLDDRLFLHQDSITKMSYMVVKICFEMLNATERLLFTHTWGYRDKNGNWQGIVDHLLKKEADLGTLTIFTQERMMVIDYIAMVGSTAVRFVFREPPLALLQNIFTLPFTGAVWIAIVVCVLSCALFLYIASKWEATVAMHPMQLNGSWADVLILIIGAVLQQGCTLEPRYAAGRCVTLLLFVALTILYSAYCANIVVLLRAPSSSVRSLPDLLNSPLKLGASDFEYNRYFFKKLNDPIRKAIYDKKIAPKGKKPNFYNMKDGVEKIRKGLFAFHMELNPGYRLIQETYQEDEKCDLVEIDYINEIDPWVPGQKRSPYKDLFKINFIKIRETGIQASIHHRLHVGKPRCSGSISTFSSVGFTDMYPAIITTLYGMLLAPAVLVLEIMYKKLDNVTVRFLREYIRNEWSPTTLHYDLCWEKETQIHLSRTLMEDGVQVSSSLKKHSKQHDHVLLFLTDLNCAGGENAFNDTDLLRFPYHWLALYDANSEINENIYDKLSDLPLLVDSDFVLAERKGDIFTLTELHKPSPNGTTLSNPKGVYNGTLVDVRPRRELFWRRKDIMGHILTMSNVIQNSNSTKYHLPREDRLELKYDAMTKLCWSHIRTTFSVLNATPRYIFSYRWGYIKDGQWSGMINDLRIGKADIGTNCLANAERTKVIVFADCISRFELKFAFRQPLLSSTSNVFALPFSLSVWVAIIVSLVISTGTIYLATKWETRRLSQDPSQLDGTVIDALLLTLSALSQQGCSKEPKGLSGRIMLWVVFTNLMSLYAAYSANIVVLLQAPAPEIRNPKELLESGMTLSANDADYSRFIFKLFNDSGRGGYYKKIVPSKGPPHFYSNDEGVKRIREGFFAYHGDIDTIRRRVEETFYENEKCDLREVDYMKSRYPLVPIRKDSPYLELLKVALVILLSTISKVQAKIDQSHFGVTLSRDFQLTLII</sequence>
<evidence type="ECO:0000256" key="4">
    <source>
        <dbReference type="ARBA" id="ARBA00022692"/>
    </source>
</evidence>
<comment type="subcellular location">
    <subcellularLocation>
        <location evidence="1">Cell membrane</location>
        <topology evidence="1">Multi-pass membrane protein</topology>
    </subcellularLocation>
</comment>
<accession>A0AAV1JRE5</accession>
<dbReference type="InterPro" id="IPR001320">
    <property type="entry name" value="Iontro_rcpt_C"/>
</dbReference>
<dbReference type="Gene3D" id="1.10.287.70">
    <property type="match status" value="2"/>
</dbReference>
<dbReference type="PANTHER" id="PTHR42643:SF33">
    <property type="entry name" value="GLUTAMATE RECEPTOR 2-LIKE PROTEIN"/>
    <property type="match status" value="1"/>
</dbReference>
<keyword evidence="6 9" id="KW-0472">Membrane</keyword>
<evidence type="ECO:0000259" key="10">
    <source>
        <dbReference type="Pfam" id="PF00060"/>
    </source>
</evidence>
<dbReference type="Pfam" id="PF00060">
    <property type="entry name" value="Lig_chan"/>
    <property type="match status" value="2"/>
</dbReference>
<keyword evidence="8" id="KW-0325">Glycoprotein</keyword>
<feature type="transmembrane region" description="Helical" evidence="9">
    <location>
        <begin position="544"/>
        <end position="568"/>
    </location>
</feature>
<evidence type="ECO:0000313" key="11">
    <source>
        <dbReference type="EMBL" id="CAK1550799.1"/>
    </source>
</evidence>
<feature type="domain" description="Ionotropic glutamate receptor C-terminal" evidence="10">
    <location>
        <begin position="292"/>
        <end position="472"/>
    </location>
</feature>
<comment type="caution">
    <text evidence="11">The sequence shown here is derived from an EMBL/GenBank/DDBJ whole genome shotgun (WGS) entry which is preliminary data.</text>
</comment>
<evidence type="ECO:0000256" key="2">
    <source>
        <dbReference type="ARBA" id="ARBA00008685"/>
    </source>
</evidence>
<dbReference type="GO" id="GO:0015276">
    <property type="term" value="F:ligand-gated monoatomic ion channel activity"/>
    <property type="evidence" value="ECO:0007669"/>
    <property type="project" value="InterPro"/>
</dbReference>
<organism evidence="11 12">
    <name type="scientific">Leptosia nina</name>
    <dbReference type="NCBI Taxonomy" id="320188"/>
    <lineage>
        <taxon>Eukaryota</taxon>
        <taxon>Metazoa</taxon>
        <taxon>Ecdysozoa</taxon>
        <taxon>Arthropoda</taxon>
        <taxon>Hexapoda</taxon>
        <taxon>Insecta</taxon>
        <taxon>Pterygota</taxon>
        <taxon>Neoptera</taxon>
        <taxon>Endopterygota</taxon>
        <taxon>Lepidoptera</taxon>
        <taxon>Glossata</taxon>
        <taxon>Ditrysia</taxon>
        <taxon>Papilionoidea</taxon>
        <taxon>Pieridae</taxon>
        <taxon>Pierinae</taxon>
        <taxon>Leptosia</taxon>
    </lineage>
</organism>
<feature type="transmembrane region" description="Helical" evidence="9">
    <location>
        <begin position="329"/>
        <end position="347"/>
    </location>
</feature>
<dbReference type="GO" id="GO:0050906">
    <property type="term" value="P:detection of stimulus involved in sensory perception"/>
    <property type="evidence" value="ECO:0007669"/>
    <property type="project" value="UniProtKB-ARBA"/>
</dbReference>
<evidence type="ECO:0000256" key="8">
    <source>
        <dbReference type="ARBA" id="ARBA00023180"/>
    </source>
</evidence>
<keyword evidence="7" id="KW-0675">Receptor</keyword>
<gene>
    <name evidence="11" type="ORF">LNINA_LOCUS9992</name>
</gene>
<evidence type="ECO:0000256" key="9">
    <source>
        <dbReference type="SAM" id="Phobius"/>
    </source>
</evidence>
<feature type="transmembrane region" description="Helical" evidence="9">
    <location>
        <begin position="285"/>
        <end position="309"/>
    </location>
</feature>
<feature type="transmembrane region" description="Helical" evidence="9">
    <location>
        <begin position="863"/>
        <end position="890"/>
    </location>
</feature>
<reference evidence="11 12" key="1">
    <citation type="submission" date="2023-11" db="EMBL/GenBank/DDBJ databases">
        <authorList>
            <person name="Okamura Y."/>
        </authorList>
    </citation>
    <scope>NUCLEOTIDE SEQUENCE [LARGE SCALE GENOMIC DNA]</scope>
</reference>
<name>A0AAV1JRE5_9NEOP</name>
<evidence type="ECO:0000313" key="12">
    <source>
        <dbReference type="Proteomes" id="UP001497472"/>
    </source>
</evidence>
<keyword evidence="5 9" id="KW-1133">Transmembrane helix</keyword>
<evidence type="ECO:0000256" key="3">
    <source>
        <dbReference type="ARBA" id="ARBA00022475"/>
    </source>
</evidence>
<evidence type="ECO:0000256" key="5">
    <source>
        <dbReference type="ARBA" id="ARBA00022989"/>
    </source>
</evidence>
<dbReference type="SUPFAM" id="SSF53850">
    <property type="entry name" value="Periplasmic binding protein-like II"/>
    <property type="match status" value="2"/>
</dbReference>
<keyword evidence="12" id="KW-1185">Reference proteome</keyword>